<name>A0A814NGL8_9BILA</name>
<dbReference type="AlphaFoldDB" id="A0A814NGL8"/>
<protein>
    <recommendedName>
        <fullName evidence="4">SCAN domain-containing protein 3</fullName>
    </recommendedName>
</protein>
<evidence type="ECO:0008006" key="4">
    <source>
        <dbReference type="Google" id="ProtNLM"/>
    </source>
</evidence>
<feature type="region of interest" description="Disordered" evidence="1">
    <location>
        <begin position="1"/>
        <end position="22"/>
    </location>
</feature>
<dbReference type="Proteomes" id="UP000663879">
    <property type="component" value="Unassembled WGS sequence"/>
</dbReference>
<comment type="caution">
    <text evidence="2">The sequence shown here is derived from an EMBL/GenBank/DDBJ whole genome shotgun (WGS) entry which is preliminary data.</text>
</comment>
<reference evidence="2" key="1">
    <citation type="submission" date="2021-02" db="EMBL/GenBank/DDBJ databases">
        <authorList>
            <person name="Nowell W R."/>
        </authorList>
    </citation>
    <scope>NUCLEOTIDE SEQUENCE</scope>
    <source>
        <strain evidence="2">Ploen Becks lab</strain>
    </source>
</reference>
<accession>A0A814NGL8</accession>
<evidence type="ECO:0000313" key="3">
    <source>
        <dbReference type="Proteomes" id="UP000663879"/>
    </source>
</evidence>
<dbReference type="EMBL" id="CAJNOC010007065">
    <property type="protein sequence ID" value="CAF1091314.1"/>
    <property type="molecule type" value="Genomic_DNA"/>
</dbReference>
<feature type="non-terminal residue" evidence="2">
    <location>
        <position position="1"/>
    </location>
</feature>
<keyword evidence="3" id="KW-1185">Reference proteome</keyword>
<evidence type="ECO:0000256" key="1">
    <source>
        <dbReference type="SAM" id="MobiDB-lite"/>
    </source>
</evidence>
<sequence>MWPGLSSDHGRARHPKSQGSVERANADIKKILATWMRVKKSTKLTIGLKDFALEELLTPPIQEEIVPIEQPAEKIVEKASLLLAIRQNVLQNQARQAEMVKKSNKRYFPDVSIVTVLNNLFARNSFDLVKDCSIEIQVKLEKQISVRQAINELSIGGGQRMLKVSRFHVNHLRPLNYQQMEREIIEWIDESRANGACLSGK</sequence>
<gene>
    <name evidence="2" type="ORF">OXX778_LOCUS20683</name>
</gene>
<evidence type="ECO:0000313" key="2">
    <source>
        <dbReference type="EMBL" id="CAF1091314.1"/>
    </source>
</evidence>
<proteinExistence type="predicted"/>
<dbReference type="OrthoDB" id="2499658at2759"/>
<organism evidence="2 3">
    <name type="scientific">Brachionus calyciflorus</name>
    <dbReference type="NCBI Taxonomy" id="104777"/>
    <lineage>
        <taxon>Eukaryota</taxon>
        <taxon>Metazoa</taxon>
        <taxon>Spiralia</taxon>
        <taxon>Gnathifera</taxon>
        <taxon>Rotifera</taxon>
        <taxon>Eurotatoria</taxon>
        <taxon>Monogononta</taxon>
        <taxon>Pseudotrocha</taxon>
        <taxon>Ploima</taxon>
        <taxon>Brachionidae</taxon>
        <taxon>Brachionus</taxon>
    </lineage>
</organism>